<keyword evidence="3 4" id="KW-0786">Thiamine pyrophosphate</keyword>
<dbReference type="PANTHER" id="PTHR43380">
    <property type="entry name" value="2-OXOISOVALERATE DEHYDROGENASE SUBUNIT ALPHA, MITOCHONDRIAL"/>
    <property type="match status" value="1"/>
</dbReference>
<dbReference type="Pfam" id="PF00676">
    <property type="entry name" value="E1_dh"/>
    <property type="match status" value="1"/>
</dbReference>
<accession>A0A934J3K6</accession>
<dbReference type="RefSeq" id="WP_199021729.1">
    <property type="nucleotide sequence ID" value="NZ_JAELUP010000117.1"/>
</dbReference>
<dbReference type="InterPro" id="IPR029061">
    <property type="entry name" value="THDP-binding"/>
</dbReference>
<comment type="catalytic activity">
    <reaction evidence="4">
        <text>N(6)-[(R)-lipoyl]-L-lysyl-[protein] + 3-methyl-2-oxobutanoate + H(+) = N(6)-[(R)-S(8)-2-methylpropanoyldihydrolipoyl]-L-lysyl-[protein] + CO2</text>
        <dbReference type="Rhea" id="RHEA:13457"/>
        <dbReference type="Rhea" id="RHEA-COMP:10474"/>
        <dbReference type="Rhea" id="RHEA-COMP:10497"/>
        <dbReference type="ChEBI" id="CHEBI:11851"/>
        <dbReference type="ChEBI" id="CHEBI:15378"/>
        <dbReference type="ChEBI" id="CHEBI:16526"/>
        <dbReference type="ChEBI" id="CHEBI:83099"/>
        <dbReference type="ChEBI" id="CHEBI:83142"/>
        <dbReference type="EC" id="1.2.4.4"/>
    </reaction>
</comment>
<dbReference type="GO" id="GO:0003863">
    <property type="term" value="F:branched-chain 2-oxo acid dehydrogenase activity"/>
    <property type="evidence" value="ECO:0007669"/>
    <property type="project" value="UniProtKB-EC"/>
</dbReference>
<sequence length="343" mass="38245">MTYSGSVGQTFKHHELGLSDSQVIEMYTMMQMARVFDERCMLLQRAGKINFHVSGIGQEATQVAAAFALDREQDYFLPYYRDYGFVLSVGMTLRELMLSVFAKAEDPNSGGRQMPGHFGSKKLRIVTGSSPVTTQVPHAVGLALAAKMKNKPFVSFVTFGDGSSNQGDFHEGCNFAGVHKLPVIFMCENNRYAISTPFHQQSAGKISDRALGYGFPGIEVDGNDVLEVYRVVKEARERAVRGEGPTLIDALTYRISPHSTSDNDLAYRTKEEVDEHRNKDGILFFQNYLIDCGLWDEEKNQALLKQLREQLDDATSYGDKAPFPAPEDTLLYVYADSEGQEGK</sequence>
<evidence type="ECO:0000313" key="6">
    <source>
        <dbReference type="EMBL" id="MBJ6364126.1"/>
    </source>
</evidence>
<evidence type="ECO:0000313" key="7">
    <source>
        <dbReference type="Proteomes" id="UP000640274"/>
    </source>
</evidence>
<dbReference type="EC" id="1.2.4.4" evidence="4"/>
<comment type="similarity">
    <text evidence="4">Belongs to the BCKDHA family.</text>
</comment>
<name>A0A934J3K6_9BACL</name>
<dbReference type="InterPro" id="IPR050771">
    <property type="entry name" value="Alpha-ketoacid_DH_E1_comp"/>
</dbReference>
<evidence type="ECO:0000256" key="3">
    <source>
        <dbReference type="ARBA" id="ARBA00023052"/>
    </source>
</evidence>
<feature type="domain" description="Dehydrogenase E1 component" evidence="5">
    <location>
        <begin position="27"/>
        <end position="326"/>
    </location>
</feature>
<protein>
    <recommendedName>
        <fullName evidence="4">2-oxoisovalerate dehydrogenase subunit alpha</fullName>
        <ecNumber evidence="4">1.2.4.4</ecNumber>
    </recommendedName>
    <alternativeName>
        <fullName evidence="4">Branched-chain alpha-keto acid dehydrogenase E1 component alpha chain</fullName>
    </alternativeName>
</protein>
<comment type="cofactor">
    <cofactor evidence="1 4">
        <name>thiamine diphosphate</name>
        <dbReference type="ChEBI" id="CHEBI:58937"/>
    </cofactor>
</comment>
<keyword evidence="2 4" id="KW-0560">Oxidoreductase</keyword>
<dbReference type="SUPFAM" id="SSF52518">
    <property type="entry name" value="Thiamin diphosphate-binding fold (THDP-binding)"/>
    <property type="match status" value="1"/>
</dbReference>
<evidence type="ECO:0000256" key="1">
    <source>
        <dbReference type="ARBA" id="ARBA00001964"/>
    </source>
</evidence>
<dbReference type="InterPro" id="IPR001017">
    <property type="entry name" value="DH_E1"/>
</dbReference>
<comment type="caution">
    <text evidence="6">The sequence shown here is derived from an EMBL/GenBank/DDBJ whole genome shotgun (WGS) entry which is preliminary data.</text>
</comment>
<dbReference type="CDD" id="cd02000">
    <property type="entry name" value="TPP_E1_PDC_ADC_BCADC"/>
    <property type="match status" value="1"/>
</dbReference>
<evidence type="ECO:0000256" key="2">
    <source>
        <dbReference type="ARBA" id="ARBA00023002"/>
    </source>
</evidence>
<dbReference type="EMBL" id="JAELUP010000117">
    <property type="protein sequence ID" value="MBJ6364126.1"/>
    <property type="molecule type" value="Genomic_DNA"/>
</dbReference>
<dbReference type="Gene3D" id="3.40.50.970">
    <property type="match status" value="1"/>
</dbReference>
<gene>
    <name evidence="6" type="ORF">JFN88_23195</name>
</gene>
<dbReference type="PANTHER" id="PTHR43380:SF1">
    <property type="entry name" value="2-OXOISOVALERATE DEHYDROGENASE SUBUNIT ALPHA, MITOCHONDRIAL"/>
    <property type="match status" value="1"/>
</dbReference>
<dbReference type="GO" id="GO:0009083">
    <property type="term" value="P:branched-chain amino acid catabolic process"/>
    <property type="evidence" value="ECO:0007669"/>
    <property type="project" value="TreeGrafter"/>
</dbReference>
<keyword evidence="7" id="KW-1185">Reference proteome</keyword>
<comment type="function">
    <text evidence="4">The branched-chain alpha-keto dehydrogenase complex catalyzes the overall conversion of alpha-keto acids to acyl-CoA and CO(2). It contains multiple copies of three enzymatic components: branched-chain alpha-keto acid decarboxylase (E1), lipoamide acyltransferase (E2) and lipoamide dehydrogenase (E3).</text>
</comment>
<evidence type="ECO:0000256" key="4">
    <source>
        <dbReference type="RuleBase" id="RU365014"/>
    </source>
</evidence>
<organism evidence="6 7">
    <name type="scientific">Paenibacillus roseus</name>
    <dbReference type="NCBI Taxonomy" id="2798579"/>
    <lineage>
        <taxon>Bacteria</taxon>
        <taxon>Bacillati</taxon>
        <taxon>Bacillota</taxon>
        <taxon>Bacilli</taxon>
        <taxon>Bacillales</taxon>
        <taxon>Paenibacillaceae</taxon>
        <taxon>Paenibacillus</taxon>
    </lineage>
</organism>
<reference evidence="6" key="1">
    <citation type="submission" date="2020-12" db="EMBL/GenBank/DDBJ databases">
        <authorList>
            <person name="Huq M.A."/>
        </authorList>
    </citation>
    <scope>NUCLEOTIDE SEQUENCE</scope>
    <source>
        <strain evidence="6">MAHUQ-46</strain>
    </source>
</reference>
<proteinExistence type="inferred from homology"/>
<dbReference type="AlphaFoldDB" id="A0A934J3K6"/>
<dbReference type="Proteomes" id="UP000640274">
    <property type="component" value="Unassembled WGS sequence"/>
</dbReference>
<evidence type="ECO:0000259" key="5">
    <source>
        <dbReference type="Pfam" id="PF00676"/>
    </source>
</evidence>